<dbReference type="GO" id="GO:0046570">
    <property type="term" value="F:methylthioribulose 1-phosphate dehydratase activity"/>
    <property type="evidence" value="ECO:0007669"/>
    <property type="project" value="UniProtKB-UniRule"/>
</dbReference>
<dbReference type="PANTHER" id="PTHR22789">
    <property type="entry name" value="FUCULOSE PHOSPHATE ALDOLASE"/>
    <property type="match status" value="1"/>
</dbReference>
<evidence type="ECO:0000313" key="8">
    <source>
        <dbReference type="EMBL" id="KFE63221.1"/>
    </source>
</evidence>
<feature type="binding site" evidence="6">
    <location>
        <position position="100"/>
    </location>
    <ligand>
        <name>Zn(2+)</name>
        <dbReference type="ChEBI" id="CHEBI:29105"/>
    </ligand>
</feature>
<comment type="catalytic activity">
    <reaction evidence="6">
        <text>5-(methylsulfanyl)-D-ribulose 1-phosphate = 5-methylsulfanyl-2,3-dioxopentyl phosphate + H2O</text>
        <dbReference type="Rhea" id="RHEA:15549"/>
        <dbReference type="ChEBI" id="CHEBI:15377"/>
        <dbReference type="ChEBI" id="CHEBI:58548"/>
        <dbReference type="ChEBI" id="CHEBI:58828"/>
        <dbReference type="EC" id="4.2.1.109"/>
    </reaction>
</comment>
<dbReference type="STRING" id="394096.DB31_2814"/>
<dbReference type="InterPro" id="IPR050197">
    <property type="entry name" value="Aldolase_class_II_sugar_metab"/>
</dbReference>
<dbReference type="PANTHER" id="PTHR22789:SF0">
    <property type="entry name" value="3-OXO-TETRONATE 4-PHOSPHATE DECARBOXYLASE-RELATED"/>
    <property type="match status" value="1"/>
</dbReference>
<dbReference type="GO" id="GO:0019323">
    <property type="term" value="P:pentose catabolic process"/>
    <property type="evidence" value="ECO:0007669"/>
    <property type="project" value="TreeGrafter"/>
</dbReference>
<dbReference type="InterPro" id="IPR001303">
    <property type="entry name" value="Aldolase_II/adducin_N"/>
</dbReference>
<reference evidence="8 9" key="1">
    <citation type="submission" date="2014-04" db="EMBL/GenBank/DDBJ databases">
        <title>Genome assembly of Hyalangium minutum DSM 14724.</title>
        <authorList>
            <person name="Sharma G."/>
            <person name="Subramanian S."/>
        </authorList>
    </citation>
    <scope>NUCLEOTIDE SEQUENCE [LARGE SCALE GENOMIC DNA]</scope>
    <source>
        <strain evidence="8 9">DSM 14724</strain>
    </source>
</reference>
<comment type="pathway">
    <text evidence="6">Amino-acid biosynthesis; L-methionine biosynthesis via salvage pathway; L-methionine from S-methyl-5-thio-alpha-D-ribose 1-phosphate: step 2/6.</text>
</comment>
<dbReference type="GO" id="GO:0016832">
    <property type="term" value="F:aldehyde-lyase activity"/>
    <property type="evidence" value="ECO:0007669"/>
    <property type="project" value="TreeGrafter"/>
</dbReference>
<evidence type="ECO:0000256" key="3">
    <source>
        <dbReference type="ARBA" id="ARBA00022833"/>
    </source>
</evidence>
<keyword evidence="4 6" id="KW-0486">Methionine biosynthesis</keyword>
<keyword evidence="9" id="KW-1185">Reference proteome</keyword>
<keyword evidence="1 6" id="KW-0028">Amino-acid biosynthesis</keyword>
<dbReference type="EMBL" id="JMCB01000018">
    <property type="protein sequence ID" value="KFE63221.1"/>
    <property type="molecule type" value="Genomic_DNA"/>
</dbReference>
<evidence type="ECO:0000256" key="6">
    <source>
        <dbReference type="HAMAP-Rule" id="MF_01677"/>
    </source>
</evidence>
<evidence type="ECO:0000256" key="1">
    <source>
        <dbReference type="ARBA" id="ARBA00022605"/>
    </source>
</evidence>
<comment type="function">
    <text evidence="6">Catalyzes the dehydration of methylthioribulose-1-phosphate (MTRu-1-P) into 2,3-diketo-5-methylthiopentyl-1-phosphate (DK-MTP-1-P).</text>
</comment>
<organism evidence="8 9">
    <name type="scientific">Hyalangium minutum</name>
    <dbReference type="NCBI Taxonomy" id="394096"/>
    <lineage>
        <taxon>Bacteria</taxon>
        <taxon>Pseudomonadati</taxon>
        <taxon>Myxococcota</taxon>
        <taxon>Myxococcia</taxon>
        <taxon>Myxococcales</taxon>
        <taxon>Cystobacterineae</taxon>
        <taxon>Archangiaceae</taxon>
        <taxon>Hyalangium</taxon>
    </lineage>
</organism>
<dbReference type="NCBIfam" id="NF006672">
    <property type="entry name" value="PRK09220.1"/>
    <property type="match status" value="1"/>
</dbReference>
<dbReference type="Gene3D" id="3.40.225.10">
    <property type="entry name" value="Class II aldolase/adducin N-terminal domain"/>
    <property type="match status" value="1"/>
</dbReference>
<comment type="cofactor">
    <cofactor evidence="6">
        <name>Zn(2+)</name>
        <dbReference type="ChEBI" id="CHEBI:29105"/>
    </cofactor>
    <text evidence="6">Binds 1 zinc ion per subunit.</text>
</comment>
<comment type="similarity">
    <text evidence="6">Belongs to the aldolase class II family. MtnB subfamily.</text>
</comment>
<dbReference type="Proteomes" id="UP000028725">
    <property type="component" value="Unassembled WGS sequence"/>
</dbReference>
<dbReference type="GO" id="GO:0005829">
    <property type="term" value="C:cytosol"/>
    <property type="evidence" value="ECO:0007669"/>
    <property type="project" value="TreeGrafter"/>
</dbReference>
<feature type="binding site" evidence="6">
    <location>
        <position position="98"/>
    </location>
    <ligand>
        <name>Zn(2+)</name>
        <dbReference type="ChEBI" id="CHEBI:29105"/>
    </ligand>
</feature>
<proteinExistence type="inferred from homology"/>
<evidence type="ECO:0000256" key="2">
    <source>
        <dbReference type="ARBA" id="ARBA00022723"/>
    </source>
</evidence>
<keyword evidence="3 6" id="KW-0862">Zinc</keyword>
<dbReference type="SMART" id="SM01007">
    <property type="entry name" value="Aldolase_II"/>
    <property type="match status" value="1"/>
</dbReference>
<sequence length="206" mass="23336">MHSEDTFSTRAAELIRAGRFFFERGWVPATAGNFSARLDERHVAITVSGRHKGELTAEDFLVVDVEGQVRSEGKRPSAELPLHLQIYQRDESLGAVLHTHSVNATLLSRLHRDVLVLEGYEVLKALRGIGTHEARVEVPIFPNDQDVPRLAARVQEYMAEHPEMHGYLIAGHGLYTWGRSVEEACRHVEAFEFLLACEIEMRRLSR</sequence>
<dbReference type="InterPro" id="IPR036409">
    <property type="entry name" value="Aldolase_II/adducin_N_sf"/>
</dbReference>
<keyword evidence="5 6" id="KW-0456">Lyase</keyword>
<protein>
    <recommendedName>
        <fullName evidence="6">Methylthioribulose-1-phosphate dehydratase</fullName>
        <shortName evidence="6">MTRu-1-P dehydratase</shortName>
        <ecNumber evidence="6">4.2.1.109</ecNumber>
    </recommendedName>
</protein>
<dbReference type="EC" id="4.2.1.109" evidence="6"/>
<dbReference type="UniPathway" id="UPA00904">
    <property type="reaction ID" value="UER00875"/>
</dbReference>
<dbReference type="AlphaFoldDB" id="A0A085W6A8"/>
<evidence type="ECO:0000256" key="5">
    <source>
        <dbReference type="ARBA" id="ARBA00023239"/>
    </source>
</evidence>
<feature type="domain" description="Class II aldolase/adducin N-terminal" evidence="7">
    <location>
        <begin position="12"/>
        <end position="199"/>
    </location>
</feature>
<keyword evidence="2 6" id="KW-0479">Metal-binding</keyword>
<evidence type="ECO:0000259" key="7">
    <source>
        <dbReference type="SMART" id="SM01007"/>
    </source>
</evidence>
<dbReference type="Pfam" id="PF00596">
    <property type="entry name" value="Aldolase_II"/>
    <property type="match status" value="1"/>
</dbReference>
<dbReference type="SUPFAM" id="SSF53639">
    <property type="entry name" value="AraD/HMP-PK domain-like"/>
    <property type="match status" value="1"/>
</dbReference>
<evidence type="ECO:0000313" key="9">
    <source>
        <dbReference type="Proteomes" id="UP000028725"/>
    </source>
</evidence>
<dbReference type="OrthoDB" id="5500703at2"/>
<dbReference type="GO" id="GO:0019509">
    <property type="term" value="P:L-methionine salvage from methylthioadenosine"/>
    <property type="evidence" value="ECO:0007669"/>
    <property type="project" value="UniProtKB-UniRule"/>
</dbReference>
<comment type="caution">
    <text evidence="8">The sequence shown here is derived from an EMBL/GenBank/DDBJ whole genome shotgun (WGS) entry which is preliminary data.</text>
</comment>
<name>A0A085W6A8_9BACT</name>
<dbReference type="RefSeq" id="WP_052420508.1">
    <property type="nucleotide sequence ID" value="NZ_JMCB01000018.1"/>
</dbReference>
<dbReference type="InterPro" id="IPR017714">
    <property type="entry name" value="MethylthioRu-1-P_deHdtase_MtnB"/>
</dbReference>
<evidence type="ECO:0000256" key="4">
    <source>
        <dbReference type="ARBA" id="ARBA00023167"/>
    </source>
</evidence>
<dbReference type="NCBIfam" id="TIGR03328">
    <property type="entry name" value="salvage_mtnB"/>
    <property type="match status" value="1"/>
</dbReference>
<gene>
    <name evidence="6" type="primary">mtnB</name>
    <name evidence="8" type="ORF">DB31_2814</name>
</gene>
<dbReference type="HAMAP" id="MF_01677">
    <property type="entry name" value="Salvage_MtnB"/>
    <property type="match status" value="1"/>
</dbReference>
<dbReference type="GO" id="GO:0008270">
    <property type="term" value="F:zinc ion binding"/>
    <property type="evidence" value="ECO:0007669"/>
    <property type="project" value="UniProtKB-UniRule"/>
</dbReference>
<accession>A0A085W6A8</accession>
<dbReference type="PATRIC" id="fig|394096.3.peg.7142"/>